<protein>
    <submittedName>
        <fullName evidence="1">Uncharacterized protein</fullName>
    </submittedName>
</protein>
<dbReference type="EMBL" id="JBBPBN010000036">
    <property type="protein sequence ID" value="KAK9001200.1"/>
    <property type="molecule type" value="Genomic_DNA"/>
</dbReference>
<proteinExistence type="predicted"/>
<gene>
    <name evidence="1" type="ORF">V6N11_082988</name>
</gene>
<evidence type="ECO:0000313" key="1">
    <source>
        <dbReference type="EMBL" id="KAK9001200.1"/>
    </source>
</evidence>
<accession>A0ABR2QKI3</accession>
<name>A0ABR2QKI3_9ROSI</name>
<reference evidence="1 2" key="1">
    <citation type="journal article" date="2024" name="G3 (Bethesda)">
        <title>Genome assembly of Hibiscus sabdariffa L. provides insights into metabolisms of medicinal natural products.</title>
        <authorList>
            <person name="Kim T."/>
        </authorList>
    </citation>
    <scope>NUCLEOTIDE SEQUENCE [LARGE SCALE GENOMIC DNA]</scope>
    <source>
        <strain evidence="1">TK-2024</strain>
        <tissue evidence="1">Old leaves</tissue>
    </source>
</reference>
<keyword evidence="2" id="KW-1185">Reference proteome</keyword>
<dbReference type="Proteomes" id="UP001396334">
    <property type="component" value="Unassembled WGS sequence"/>
</dbReference>
<comment type="caution">
    <text evidence="1">The sequence shown here is derived from an EMBL/GenBank/DDBJ whole genome shotgun (WGS) entry which is preliminary data.</text>
</comment>
<sequence length="139" mass="15396">MVSVADMVGMDGDWLWARFETILPPYICLHIAAIKGPQANLHDAIVGWKCCADGKFSISSTYQVHIRLVAGGEDKDLIFSASMWELWRSRNAIVFETPIEGYSLIVDRSHAWVTTMRRALDSKARGAIDETCGGHGLVT</sequence>
<organism evidence="1 2">
    <name type="scientific">Hibiscus sabdariffa</name>
    <name type="common">roselle</name>
    <dbReference type="NCBI Taxonomy" id="183260"/>
    <lineage>
        <taxon>Eukaryota</taxon>
        <taxon>Viridiplantae</taxon>
        <taxon>Streptophyta</taxon>
        <taxon>Embryophyta</taxon>
        <taxon>Tracheophyta</taxon>
        <taxon>Spermatophyta</taxon>
        <taxon>Magnoliopsida</taxon>
        <taxon>eudicotyledons</taxon>
        <taxon>Gunneridae</taxon>
        <taxon>Pentapetalae</taxon>
        <taxon>rosids</taxon>
        <taxon>malvids</taxon>
        <taxon>Malvales</taxon>
        <taxon>Malvaceae</taxon>
        <taxon>Malvoideae</taxon>
        <taxon>Hibiscus</taxon>
    </lineage>
</organism>
<evidence type="ECO:0000313" key="2">
    <source>
        <dbReference type="Proteomes" id="UP001396334"/>
    </source>
</evidence>